<organism evidence="1 2">
    <name type="scientific">Camellia lanceoleosa</name>
    <dbReference type="NCBI Taxonomy" id="1840588"/>
    <lineage>
        <taxon>Eukaryota</taxon>
        <taxon>Viridiplantae</taxon>
        <taxon>Streptophyta</taxon>
        <taxon>Embryophyta</taxon>
        <taxon>Tracheophyta</taxon>
        <taxon>Spermatophyta</taxon>
        <taxon>Magnoliopsida</taxon>
        <taxon>eudicotyledons</taxon>
        <taxon>Gunneridae</taxon>
        <taxon>Pentapetalae</taxon>
        <taxon>asterids</taxon>
        <taxon>Ericales</taxon>
        <taxon>Theaceae</taxon>
        <taxon>Camellia</taxon>
    </lineage>
</organism>
<name>A0ACC0G272_9ERIC</name>
<dbReference type="EMBL" id="CM045769">
    <property type="protein sequence ID" value="KAI7995186.1"/>
    <property type="molecule type" value="Genomic_DNA"/>
</dbReference>
<sequence length="147" mass="17018">MDMLMDREVIRNEALLLLIYLTHEAEEIQKILVFEGTFEKIFIIIKEEGCSEGVVVVQVLLRETMGFDPLISILKLKGSSYSFTQQRKKVFDHFLMLGVESQWAPVPVRCTIVQSELCHSFQRMLKAGDYYISISCSIIFNGKREYN</sequence>
<comment type="caution">
    <text evidence="1">The sequence shown here is derived from an EMBL/GenBank/DDBJ whole genome shotgun (WGS) entry which is preliminary data.</text>
</comment>
<accession>A0ACC0G272</accession>
<evidence type="ECO:0000313" key="1">
    <source>
        <dbReference type="EMBL" id="KAI7995186.1"/>
    </source>
</evidence>
<evidence type="ECO:0000313" key="2">
    <source>
        <dbReference type="Proteomes" id="UP001060215"/>
    </source>
</evidence>
<keyword evidence="2" id="KW-1185">Reference proteome</keyword>
<protein>
    <submittedName>
        <fullName evidence="1">Golgin candidate 6</fullName>
    </submittedName>
</protein>
<reference evidence="1 2" key="1">
    <citation type="journal article" date="2022" name="Plant J.">
        <title>Chromosome-level genome of Camellia lanceoleosa provides a valuable resource for understanding genome evolution and self-incompatibility.</title>
        <authorList>
            <person name="Gong W."/>
            <person name="Xiao S."/>
            <person name="Wang L."/>
            <person name="Liao Z."/>
            <person name="Chang Y."/>
            <person name="Mo W."/>
            <person name="Hu G."/>
            <person name="Li W."/>
            <person name="Zhao G."/>
            <person name="Zhu H."/>
            <person name="Hu X."/>
            <person name="Ji K."/>
            <person name="Xiang X."/>
            <person name="Song Q."/>
            <person name="Yuan D."/>
            <person name="Jin S."/>
            <person name="Zhang L."/>
        </authorList>
    </citation>
    <scope>NUCLEOTIDE SEQUENCE [LARGE SCALE GENOMIC DNA]</scope>
    <source>
        <strain evidence="1">SQ_2022a</strain>
    </source>
</reference>
<gene>
    <name evidence="1" type="ORF">LOK49_LG11G02660</name>
</gene>
<proteinExistence type="predicted"/>
<dbReference type="Proteomes" id="UP001060215">
    <property type="component" value="Chromosome 12"/>
</dbReference>